<protein>
    <submittedName>
        <fullName evidence="7">P-type type IV conjugative transfer system translocation pore protein TrbI/VirB10</fullName>
    </submittedName>
</protein>
<name>A0A2G1DLU1_9BACT</name>
<keyword evidence="4 6" id="KW-1133">Transmembrane helix</keyword>
<sequence length="387" mass="44292">MKKNKLKEFIIMFSILATIAIGLIIYGFIATAADEEKSPEFDKFLVNTNFPLNDYIYKEKKKPTDLSKGLLLEEKEKPKQKIKQEEETIKDKVSSIKKEILDKQKEYSKDIFQSKEEILRQQREEQKKNLLNSLYSDIPKAKIEKNSFEEKKQELDFGANKFSNLKNRNSVTNETKLYRTITADKRIPIILTSSINSALSGQVVGIVEDDIYASMGTVKLLPKGTKAIGNYRNNSQIGENRFELKWDRFITPQGIHVLLDDAQSADIKGNSGVLGVLDNRYWKRYGLPLTLSTISNSLLLAVSKATSDDSSKDNSNNTQIILDNSRQDLSYILKKITDEQIKIKPIITVREASRVFIVSKYDIWFPQPKNGEIVIKYFNLKGENNEN</sequence>
<evidence type="ECO:0000313" key="9">
    <source>
        <dbReference type="Proteomes" id="UP000221222"/>
    </source>
</evidence>
<keyword evidence="3 6" id="KW-0812">Transmembrane</keyword>
<dbReference type="RefSeq" id="WP_099341247.1">
    <property type="nucleotide sequence ID" value="NZ_CP032098.1"/>
</dbReference>
<reference evidence="7 10" key="2">
    <citation type="submission" date="2018-08" db="EMBL/GenBank/DDBJ databases">
        <title>Complete genome of the Arcobacter molluscorum type strain LMG 25693.</title>
        <authorList>
            <person name="Miller W.G."/>
            <person name="Yee E."/>
            <person name="Bono J.L."/>
        </authorList>
    </citation>
    <scope>NUCLEOTIDE SEQUENCE [LARGE SCALE GENOMIC DNA]</scope>
    <source>
        <strain evidence="7 10">CECT 7696</strain>
    </source>
</reference>
<dbReference type="CDD" id="cd16429">
    <property type="entry name" value="VirB10"/>
    <property type="match status" value="1"/>
</dbReference>
<feature type="transmembrane region" description="Helical" evidence="6">
    <location>
        <begin position="9"/>
        <end position="29"/>
    </location>
</feature>
<dbReference type="GO" id="GO:0016020">
    <property type="term" value="C:membrane"/>
    <property type="evidence" value="ECO:0007669"/>
    <property type="project" value="UniProtKB-SubCell"/>
</dbReference>
<dbReference type="InterPro" id="IPR005498">
    <property type="entry name" value="T4SS_VirB10/TraB/TrbI"/>
</dbReference>
<organism evidence="8 9">
    <name type="scientific">Malaciobacter molluscorum LMG 25693</name>
    <dbReference type="NCBI Taxonomy" id="870501"/>
    <lineage>
        <taxon>Bacteria</taxon>
        <taxon>Pseudomonadati</taxon>
        <taxon>Campylobacterota</taxon>
        <taxon>Epsilonproteobacteria</taxon>
        <taxon>Campylobacterales</taxon>
        <taxon>Arcobacteraceae</taxon>
        <taxon>Malaciobacter</taxon>
    </lineage>
</organism>
<evidence type="ECO:0000256" key="6">
    <source>
        <dbReference type="SAM" id="Phobius"/>
    </source>
</evidence>
<gene>
    <name evidence="7" type="ORF">AMOL_1222</name>
    <name evidence="8" type="ORF">CPU12_01235</name>
</gene>
<evidence type="ECO:0000256" key="4">
    <source>
        <dbReference type="ARBA" id="ARBA00022989"/>
    </source>
</evidence>
<accession>A0A2G1DLU1</accession>
<comment type="similarity">
    <text evidence="2">Belongs to the TrbI/VirB10 family.</text>
</comment>
<dbReference type="Proteomes" id="UP000262712">
    <property type="component" value="Chromosome"/>
</dbReference>
<dbReference type="KEGG" id="amol:AMOL_1222"/>
<dbReference type="EMBL" id="NXFY01000001">
    <property type="protein sequence ID" value="PHO19431.1"/>
    <property type="molecule type" value="Genomic_DNA"/>
</dbReference>
<evidence type="ECO:0000256" key="3">
    <source>
        <dbReference type="ARBA" id="ARBA00022692"/>
    </source>
</evidence>
<dbReference type="InterPro" id="IPR042217">
    <property type="entry name" value="T4SS_VirB10/TrbI"/>
</dbReference>
<evidence type="ECO:0000313" key="8">
    <source>
        <dbReference type="EMBL" id="PHO19431.1"/>
    </source>
</evidence>
<evidence type="ECO:0000256" key="1">
    <source>
        <dbReference type="ARBA" id="ARBA00004167"/>
    </source>
</evidence>
<keyword evidence="9" id="KW-1185">Reference proteome</keyword>
<comment type="subcellular location">
    <subcellularLocation>
        <location evidence="1">Membrane</location>
        <topology evidence="1">Single-pass membrane protein</topology>
    </subcellularLocation>
</comment>
<evidence type="ECO:0000313" key="10">
    <source>
        <dbReference type="Proteomes" id="UP000262712"/>
    </source>
</evidence>
<dbReference type="Proteomes" id="UP000221222">
    <property type="component" value="Unassembled WGS sequence"/>
</dbReference>
<proteinExistence type="inferred from homology"/>
<evidence type="ECO:0000313" key="7">
    <source>
        <dbReference type="EMBL" id="AXX92203.1"/>
    </source>
</evidence>
<dbReference type="EMBL" id="CP032098">
    <property type="protein sequence ID" value="AXX92203.1"/>
    <property type="molecule type" value="Genomic_DNA"/>
</dbReference>
<dbReference type="AlphaFoldDB" id="A0A2G1DLU1"/>
<keyword evidence="5 6" id="KW-0472">Membrane</keyword>
<evidence type="ECO:0000256" key="2">
    <source>
        <dbReference type="ARBA" id="ARBA00010265"/>
    </source>
</evidence>
<evidence type="ECO:0000256" key="5">
    <source>
        <dbReference type="ARBA" id="ARBA00023136"/>
    </source>
</evidence>
<reference evidence="8 9" key="1">
    <citation type="submission" date="2017-09" db="EMBL/GenBank/DDBJ databases">
        <title>Arcobacter canalis sp. nov., a new species isolated from a water canal contaminated with urban sewage.</title>
        <authorList>
            <person name="Perez-Cataluna A."/>
            <person name="Salas-Masso N."/>
            <person name="Figueras M.J."/>
        </authorList>
    </citation>
    <scope>NUCLEOTIDE SEQUENCE [LARGE SCALE GENOMIC DNA]</scope>
    <source>
        <strain evidence="8 9">F98-3</strain>
    </source>
</reference>
<dbReference type="Gene3D" id="2.40.128.260">
    <property type="entry name" value="Type IV secretion system, VirB10/TraB/TrbI"/>
    <property type="match status" value="1"/>
</dbReference>
<dbReference type="Pfam" id="PF03743">
    <property type="entry name" value="TrbI"/>
    <property type="match status" value="1"/>
</dbReference>